<gene>
    <name evidence="2" type="ORF">EHS25_002874</name>
</gene>
<protein>
    <submittedName>
        <fullName evidence="2">Uncharacterized protein</fullName>
    </submittedName>
</protein>
<evidence type="ECO:0000256" key="1">
    <source>
        <dbReference type="SAM" id="MobiDB-lite"/>
    </source>
</evidence>
<proteinExistence type="predicted"/>
<dbReference type="AlphaFoldDB" id="A0A427YCH4"/>
<dbReference type="OrthoDB" id="10329282at2759"/>
<name>A0A427YCH4_9TREE</name>
<keyword evidence="3" id="KW-1185">Reference proteome</keyword>
<reference evidence="2 3" key="1">
    <citation type="submission" date="2018-11" db="EMBL/GenBank/DDBJ databases">
        <title>Genome sequence of Saitozyma podzolica DSM 27192.</title>
        <authorList>
            <person name="Aliyu H."/>
            <person name="Gorte O."/>
            <person name="Ochsenreither K."/>
        </authorList>
    </citation>
    <scope>NUCLEOTIDE SEQUENCE [LARGE SCALE GENOMIC DNA]</scope>
    <source>
        <strain evidence="2 3">DSM 27192</strain>
    </source>
</reference>
<accession>A0A427YCH4</accession>
<evidence type="ECO:0000313" key="2">
    <source>
        <dbReference type="EMBL" id="RSH88647.1"/>
    </source>
</evidence>
<dbReference type="EMBL" id="RSCD01000016">
    <property type="protein sequence ID" value="RSH88647.1"/>
    <property type="molecule type" value="Genomic_DNA"/>
</dbReference>
<feature type="region of interest" description="Disordered" evidence="1">
    <location>
        <begin position="1"/>
        <end position="23"/>
    </location>
</feature>
<sequence>MSSAPCRRSSLGKQLESKTQGSTHRREFSYPVTAWIEVTNTGVSTVVSPLFKVGEFCPLETRDELRRRLEIFEDKIGYGFAGASDSPALRQMTSLWNRNKTRAEKLWTTKVKSAVEEVYTFETASWQVRPWVVPRNEFDSHNQKRGGLVALDPHEVHIYTWVEWAKSSPLDYHISPVTRLLDIPASDDFADKFDASLEGTLAKIANSEEYLTSIKGKLPDISLIESDWQSRVMREAKRLWRKLDGPQDVEIVPGTKDQYDEETRSDGIEEQQAKLRALAISMDTGSSSRPA</sequence>
<comment type="caution">
    <text evidence="2">The sequence shown here is derived from an EMBL/GenBank/DDBJ whole genome shotgun (WGS) entry which is preliminary data.</text>
</comment>
<organism evidence="2 3">
    <name type="scientific">Saitozyma podzolica</name>
    <dbReference type="NCBI Taxonomy" id="1890683"/>
    <lineage>
        <taxon>Eukaryota</taxon>
        <taxon>Fungi</taxon>
        <taxon>Dikarya</taxon>
        <taxon>Basidiomycota</taxon>
        <taxon>Agaricomycotina</taxon>
        <taxon>Tremellomycetes</taxon>
        <taxon>Tremellales</taxon>
        <taxon>Trimorphomycetaceae</taxon>
        <taxon>Saitozyma</taxon>
    </lineage>
</organism>
<evidence type="ECO:0000313" key="3">
    <source>
        <dbReference type="Proteomes" id="UP000279259"/>
    </source>
</evidence>
<dbReference type="Proteomes" id="UP000279259">
    <property type="component" value="Unassembled WGS sequence"/>
</dbReference>